<evidence type="ECO:0000313" key="14">
    <source>
        <dbReference type="EMBL" id="CAL4128623.1"/>
    </source>
</evidence>
<evidence type="ECO:0000256" key="10">
    <source>
        <dbReference type="ARBA" id="ARBA00023239"/>
    </source>
</evidence>
<evidence type="ECO:0000256" key="9">
    <source>
        <dbReference type="ARBA" id="ARBA00023140"/>
    </source>
</evidence>
<feature type="domain" description="Oxo-4-hydroxy-4-carboxy-5-ureidoimidazoline decarboxylase" evidence="13">
    <location>
        <begin position="14"/>
        <end position="170"/>
    </location>
</feature>
<evidence type="ECO:0000256" key="12">
    <source>
        <dbReference type="ARBA" id="ARBA00032116"/>
    </source>
</evidence>
<evidence type="ECO:0000256" key="3">
    <source>
        <dbReference type="ARBA" id="ARBA00004275"/>
    </source>
</evidence>
<evidence type="ECO:0000256" key="1">
    <source>
        <dbReference type="ARBA" id="ARBA00001163"/>
    </source>
</evidence>
<sequence>MASTKPLISMVQVNDLDYESFITVFGNVIEHCALAAAAVWRHRPYRDVNHLHDYITTFAKALPLEGQEGILRLHPDLAGHLADAGQLTSESTNEQRTAGLDSITADEKQKLKSLNDKYRDKFGFPFVICARQNKKEAILNGLEQRLQNKCELEVKTGLEEVLKICYLRLRDIVECADIDSKL</sequence>
<evidence type="ECO:0000259" key="13">
    <source>
        <dbReference type="Pfam" id="PF09349"/>
    </source>
</evidence>
<protein>
    <recommendedName>
        <fullName evidence="6">2-oxo-4-hydroxy-4-carboxy-5-ureidoimidazoline decarboxylase</fullName>
        <ecNumber evidence="6">4.1.1.97</ecNumber>
    </recommendedName>
    <alternativeName>
        <fullName evidence="12">Parahox neighbor</fullName>
    </alternativeName>
    <alternativeName>
        <fullName evidence="11">Ureidoimidazoline (2-oxo-4-hydroxy-4-carboxy-5-) decarboxylase</fullName>
    </alternativeName>
</protein>
<dbReference type="EC" id="4.1.1.97" evidence="6"/>
<comment type="subcellular location">
    <subcellularLocation>
        <location evidence="3">Peroxisome</location>
    </subcellularLocation>
</comment>
<name>A0AAV2RPW3_MEGNR</name>
<dbReference type="InterPro" id="IPR017580">
    <property type="entry name" value="OHCU_decarboxylase-1"/>
</dbReference>
<dbReference type="GO" id="GO:0019628">
    <property type="term" value="P:urate catabolic process"/>
    <property type="evidence" value="ECO:0007669"/>
    <property type="project" value="TreeGrafter"/>
</dbReference>
<evidence type="ECO:0000256" key="11">
    <source>
        <dbReference type="ARBA" id="ARBA00030624"/>
    </source>
</evidence>
<keyword evidence="7" id="KW-0659">Purine metabolism</keyword>
<keyword evidence="10" id="KW-0456">Lyase</keyword>
<comment type="function">
    <text evidence="2">Catalyzes the stereoselective decarboxylation of 2-oxo-4-hydroxy-4-carboxy-5-ureidoimidazoline (OHCU) to (S)-allantoin.</text>
</comment>
<gene>
    <name evidence="14" type="ORF">MNOR_LOCUS26164</name>
</gene>
<dbReference type="NCBIfam" id="TIGR03164">
    <property type="entry name" value="UHCUDC"/>
    <property type="match status" value="1"/>
</dbReference>
<dbReference type="FunFam" id="1.10.3330.10:FF:000001">
    <property type="entry name" value="2-oxo-4-hydroxy-4-carboxy-5-ureidoimidazoline decarboxylase"/>
    <property type="match status" value="1"/>
</dbReference>
<dbReference type="Gene3D" id="1.10.3330.10">
    <property type="entry name" value="Oxo-4-hydroxy-4-carboxy-5-ureidoimidazoline decarboxylase"/>
    <property type="match status" value="1"/>
</dbReference>
<accession>A0AAV2RPW3</accession>
<keyword evidence="8" id="KW-0210">Decarboxylase</keyword>
<dbReference type="PANTHER" id="PTHR43466">
    <property type="entry name" value="2-OXO-4-HYDROXY-4-CARBOXY-5-UREIDOIMIDAZOLINE DECARBOXYLASE-RELATED"/>
    <property type="match status" value="1"/>
</dbReference>
<proteinExistence type="inferred from homology"/>
<dbReference type="GO" id="GO:0006144">
    <property type="term" value="P:purine nucleobase metabolic process"/>
    <property type="evidence" value="ECO:0007669"/>
    <property type="project" value="UniProtKB-KW"/>
</dbReference>
<dbReference type="GO" id="GO:0051997">
    <property type="term" value="F:2-oxo-4-hydroxy-4-carboxy-5-ureidoimidazoline decarboxylase activity"/>
    <property type="evidence" value="ECO:0007669"/>
    <property type="project" value="UniProtKB-EC"/>
</dbReference>
<dbReference type="PANTHER" id="PTHR43466:SF1">
    <property type="entry name" value="2-OXO-4-HYDROXY-4-CARBOXY-5-UREIDOIMIDAZOLINE DECARBOXYLASE-RELATED"/>
    <property type="match status" value="1"/>
</dbReference>
<organism evidence="14 15">
    <name type="scientific">Meganyctiphanes norvegica</name>
    <name type="common">Northern krill</name>
    <name type="synonym">Thysanopoda norvegica</name>
    <dbReference type="NCBI Taxonomy" id="48144"/>
    <lineage>
        <taxon>Eukaryota</taxon>
        <taxon>Metazoa</taxon>
        <taxon>Ecdysozoa</taxon>
        <taxon>Arthropoda</taxon>
        <taxon>Crustacea</taxon>
        <taxon>Multicrustacea</taxon>
        <taxon>Malacostraca</taxon>
        <taxon>Eumalacostraca</taxon>
        <taxon>Eucarida</taxon>
        <taxon>Euphausiacea</taxon>
        <taxon>Euphausiidae</taxon>
        <taxon>Meganyctiphanes</taxon>
    </lineage>
</organism>
<evidence type="ECO:0000256" key="7">
    <source>
        <dbReference type="ARBA" id="ARBA00022631"/>
    </source>
</evidence>
<evidence type="ECO:0000313" key="15">
    <source>
        <dbReference type="Proteomes" id="UP001497623"/>
    </source>
</evidence>
<evidence type="ECO:0000256" key="6">
    <source>
        <dbReference type="ARBA" id="ARBA00012257"/>
    </source>
</evidence>
<dbReference type="Proteomes" id="UP001497623">
    <property type="component" value="Unassembled WGS sequence"/>
</dbReference>
<comment type="catalytic activity">
    <reaction evidence="1">
        <text>5-hydroxy-2-oxo-4-ureido-2,5-dihydro-1H-imidazole-5-carboxylate + H(+) = (S)-allantoin + CO2</text>
        <dbReference type="Rhea" id="RHEA:26301"/>
        <dbReference type="ChEBI" id="CHEBI:15378"/>
        <dbReference type="ChEBI" id="CHEBI:15678"/>
        <dbReference type="ChEBI" id="CHEBI:16526"/>
        <dbReference type="ChEBI" id="CHEBI:58639"/>
        <dbReference type="EC" id="4.1.1.97"/>
    </reaction>
</comment>
<evidence type="ECO:0000256" key="8">
    <source>
        <dbReference type="ARBA" id="ARBA00022793"/>
    </source>
</evidence>
<keyword evidence="15" id="KW-1185">Reference proteome</keyword>
<dbReference type="InterPro" id="IPR036778">
    <property type="entry name" value="OHCU_decarboxylase_sf"/>
</dbReference>
<evidence type="ECO:0000256" key="4">
    <source>
        <dbReference type="ARBA" id="ARBA00004754"/>
    </source>
</evidence>
<evidence type="ECO:0000256" key="2">
    <source>
        <dbReference type="ARBA" id="ARBA00002506"/>
    </source>
</evidence>
<dbReference type="GO" id="GO:0005777">
    <property type="term" value="C:peroxisome"/>
    <property type="evidence" value="ECO:0007669"/>
    <property type="project" value="UniProtKB-SubCell"/>
</dbReference>
<keyword evidence="9" id="KW-0576">Peroxisome</keyword>
<dbReference type="Pfam" id="PF09349">
    <property type="entry name" value="OHCU_decarbox"/>
    <property type="match status" value="1"/>
</dbReference>
<dbReference type="AlphaFoldDB" id="A0AAV2RPW3"/>
<comment type="caution">
    <text evidence="14">The sequence shown here is derived from an EMBL/GenBank/DDBJ whole genome shotgun (WGS) entry which is preliminary data.</text>
</comment>
<dbReference type="GO" id="GO:0000255">
    <property type="term" value="P:allantoin metabolic process"/>
    <property type="evidence" value="ECO:0007669"/>
    <property type="project" value="InterPro"/>
</dbReference>
<evidence type="ECO:0000256" key="5">
    <source>
        <dbReference type="ARBA" id="ARBA00005793"/>
    </source>
</evidence>
<reference evidence="14 15" key="1">
    <citation type="submission" date="2024-05" db="EMBL/GenBank/DDBJ databases">
        <authorList>
            <person name="Wallberg A."/>
        </authorList>
    </citation>
    <scope>NUCLEOTIDE SEQUENCE [LARGE SCALE GENOMIC DNA]</scope>
</reference>
<comment type="similarity">
    <text evidence="5">Belongs to the OHCU decarboxylase family.</text>
</comment>
<dbReference type="InterPro" id="IPR018020">
    <property type="entry name" value="OHCU_decarboxylase"/>
</dbReference>
<comment type="pathway">
    <text evidence="4">Purine metabolism; urate degradation; (S)-allantoin from urate: step 3/3.</text>
</comment>
<dbReference type="SUPFAM" id="SSF158694">
    <property type="entry name" value="UraD-Like"/>
    <property type="match status" value="1"/>
</dbReference>
<dbReference type="EMBL" id="CAXKWB010025758">
    <property type="protein sequence ID" value="CAL4128623.1"/>
    <property type="molecule type" value="Genomic_DNA"/>
</dbReference>